<protein>
    <recommendedName>
        <fullName evidence="4">YggN family protein</fullName>
    </recommendedName>
</protein>
<evidence type="ECO:0000313" key="2">
    <source>
        <dbReference type="EMBL" id="QNN46621.1"/>
    </source>
</evidence>
<dbReference type="KEGG" id="tbv:H9L17_00030"/>
<dbReference type="RefSeq" id="WP_187570385.1">
    <property type="nucleotide sequence ID" value="NZ_CP060711.1"/>
</dbReference>
<evidence type="ECO:0008006" key="4">
    <source>
        <dbReference type="Google" id="ProtNLM"/>
    </source>
</evidence>
<dbReference type="EMBL" id="CP060711">
    <property type="protein sequence ID" value="QNN46621.1"/>
    <property type="molecule type" value="Genomic_DNA"/>
</dbReference>
<feature type="chain" id="PRO_5028941163" description="YggN family protein" evidence="1">
    <location>
        <begin position="22"/>
        <end position="225"/>
    </location>
</feature>
<dbReference type="AlphaFoldDB" id="A0A7G9QTE6"/>
<proteinExistence type="predicted"/>
<organism evidence="2 3">
    <name type="scientific">Thermomonas brevis</name>
    <dbReference type="NCBI Taxonomy" id="215691"/>
    <lineage>
        <taxon>Bacteria</taxon>
        <taxon>Pseudomonadati</taxon>
        <taxon>Pseudomonadota</taxon>
        <taxon>Gammaproteobacteria</taxon>
        <taxon>Lysobacterales</taxon>
        <taxon>Lysobacteraceae</taxon>
        <taxon>Thermomonas</taxon>
    </lineage>
</organism>
<sequence>MKHTAFLASALIACAPLLACSQPPSPPAPPAPPSADAATGFIGRQVEQAMAEARKELREGNLSISGDMDININGKHFGRTDTGLPKAEITPKGDLLIEGKTVPVDAAQRSQLLTYRGQILGIAEAGMAIGSKGADLAGKALGGVFGVIFGGEKGQKDFEARMEAEGRKIEAEAMKLCNQLPPLLATQQALAASLPAFKPYATMTQDDIDDCGKDVKGKGVAVTSE</sequence>
<reference evidence="2 3" key="1">
    <citation type="submission" date="2020-08" db="EMBL/GenBank/DDBJ databases">
        <title>Genome sequence of Thermomonas brevis KACC 16975T.</title>
        <authorList>
            <person name="Hyun D.-W."/>
            <person name="Bae J.-W."/>
        </authorList>
    </citation>
    <scope>NUCLEOTIDE SEQUENCE [LARGE SCALE GENOMIC DNA]</scope>
    <source>
        <strain evidence="2 3">KACC 16975</strain>
    </source>
</reference>
<evidence type="ECO:0000256" key="1">
    <source>
        <dbReference type="SAM" id="SignalP"/>
    </source>
</evidence>
<feature type="signal peptide" evidence="1">
    <location>
        <begin position="1"/>
        <end position="21"/>
    </location>
</feature>
<keyword evidence="1" id="KW-0732">Signal</keyword>
<dbReference type="Proteomes" id="UP000515977">
    <property type="component" value="Chromosome"/>
</dbReference>
<evidence type="ECO:0000313" key="3">
    <source>
        <dbReference type="Proteomes" id="UP000515977"/>
    </source>
</evidence>
<keyword evidence="3" id="KW-1185">Reference proteome</keyword>
<gene>
    <name evidence="2" type="ORF">H9L17_00030</name>
</gene>
<name>A0A7G9QTE6_9GAMM</name>
<accession>A0A7G9QTE6</accession>